<dbReference type="EMBL" id="DSBW01000161">
    <property type="protein sequence ID" value="HED31479.1"/>
    <property type="molecule type" value="Genomic_DNA"/>
</dbReference>
<comment type="function">
    <text evidence="6">Catalyzes the last two sequential reactions in the de novo biosynthetic pathway for UDP-N-acetylglucosamine (UDP-GlcNAc). The C-terminal domain catalyzes the transfer of acetyl group from acetyl coenzyme A to glucosamine-1-phosphate (GlcN-1-P) to produce N-acetylglucosamine-1-phosphate (GlcNAc-1-P), which is converted into UDP-GlcNAc by the transfer of uridine 5-monophosphate (from uridine 5-triphosphate), a reaction catalyzed by the N-terminal domain.</text>
</comment>
<dbReference type="PANTHER" id="PTHR43584">
    <property type="entry name" value="NUCLEOTIDYL TRANSFERASE"/>
    <property type="match status" value="1"/>
</dbReference>
<keyword evidence="1" id="KW-0808">Transferase</keyword>
<dbReference type="Gene3D" id="3.90.550.10">
    <property type="entry name" value="Spore Coat Polysaccharide Biosynthesis Protein SpsA, Chain A"/>
    <property type="match status" value="1"/>
</dbReference>
<evidence type="ECO:0000256" key="2">
    <source>
        <dbReference type="ARBA" id="ARBA00022695"/>
    </source>
</evidence>
<dbReference type="SUPFAM" id="SSF53448">
    <property type="entry name" value="Nucleotide-diphospho-sugar transferases"/>
    <property type="match status" value="1"/>
</dbReference>
<evidence type="ECO:0000313" key="9">
    <source>
        <dbReference type="EMBL" id="HED31479.1"/>
    </source>
</evidence>
<dbReference type="InterPro" id="IPR029044">
    <property type="entry name" value="Nucleotide-diphossugar_trans"/>
</dbReference>
<comment type="catalytic activity">
    <reaction evidence="4">
        <text>alpha-D-glucosamine 1-phosphate + acetyl-CoA = N-acetyl-alpha-D-glucosamine 1-phosphate + CoA + H(+)</text>
        <dbReference type="Rhea" id="RHEA:13725"/>
        <dbReference type="ChEBI" id="CHEBI:15378"/>
        <dbReference type="ChEBI" id="CHEBI:57287"/>
        <dbReference type="ChEBI" id="CHEBI:57288"/>
        <dbReference type="ChEBI" id="CHEBI:57776"/>
        <dbReference type="ChEBI" id="CHEBI:58516"/>
        <dbReference type="EC" id="2.3.1.157"/>
    </reaction>
</comment>
<dbReference type="InterPro" id="IPR050065">
    <property type="entry name" value="GlmU-like"/>
</dbReference>
<evidence type="ECO:0000256" key="6">
    <source>
        <dbReference type="ARBA" id="ARBA00049628"/>
    </source>
</evidence>
<dbReference type="Pfam" id="PF00483">
    <property type="entry name" value="NTP_transferase"/>
    <property type="match status" value="1"/>
</dbReference>
<sequence length="253" mass="27968">MSLAVIIMAAGKGTRMKSDLPKVLHQACGKPLVDYVIETSLMLDPQNIVLIVGHESGKVQQATSRFPVTCALQEPQLGTGHAVMQAEQALEDFEGDILILSGDAPLITHRTLEKLIDVHRHDKAHATVLTAELQDPTGYGRVIRGGNNGEVEKIVEQKDATDAEKLVREINSGVYVFDAGTLFTALEKIDNNNAQQEYYLTDVFGICFSENMKVRAYTAPDADEIRGINTPEQLQEAESVLGRRQREKLRRED</sequence>
<evidence type="ECO:0000256" key="7">
    <source>
        <dbReference type="SAM" id="MobiDB-lite"/>
    </source>
</evidence>
<comment type="caution">
    <text evidence="9">The sequence shown here is derived from an EMBL/GenBank/DDBJ whole genome shotgun (WGS) entry which is preliminary data.</text>
</comment>
<evidence type="ECO:0000256" key="1">
    <source>
        <dbReference type="ARBA" id="ARBA00022679"/>
    </source>
</evidence>
<evidence type="ECO:0000259" key="8">
    <source>
        <dbReference type="Pfam" id="PF00483"/>
    </source>
</evidence>
<evidence type="ECO:0000256" key="3">
    <source>
        <dbReference type="ARBA" id="ARBA00023315"/>
    </source>
</evidence>
<dbReference type="Proteomes" id="UP000886335">
    <property type="component" value="Unassembled WGS sequence"/>
</dbReference>
<name>A0A831WVT6_PROAE</name>
<feature type="compositionally biased region" description="Basic residues" evidence="7">
    <location>
        <begin position="243"/>
        <end position="253"/>
    </location>
</feature>
<dbReference type="CDD" id="cd02540">
    <property type="entry name" value="GT2_GlmU_N_bac"/>
    <property type="match status" value="1"/>
</dbReference>
<accession>A0A831WVT6</accession>
<dbReference type="PANTHER" id="PTHR43584:SF3">
    <property type="entry name" value="BIFUNCTIONAL PROTEIN GLMU"/>
    <property type="match status" value="1"/>
</dbReference>
<proteinExistence type="predicted"/>
<dbReference type="AlphaFoldDB" id="A0A831WVT6"/>
<dbReference type="GO" id="GO:0019134">
    <property type="term" value="F:glucosamine-1-phosphate N-acetyltransferase activity"/>
    <property type="evidence" value="ECO:0007669"/>
    <property type="project" value="UniProtKB-EC"/>
</dbReference>
<gene>
    <name evidence="9" type="ORF">ENN50_07340</name>
</gene>
<feature type="region of interest" description="Disordered" evidence="7">
    <location>
        <begin position="230"/>
        <end position="253"/>
    </location>
</feature>
<keyword evidence="2" id="KW-0548">Nucleotidyltransferase</keyword>
<evidence type="ECO:0000256" key="5">
    <source>
        <dbReference type="ARBA" id="ARBA00048493"/>
    </source>
</evidence>
<keyword evidence="3" id="KW-0012">Acyltransferase</keyword>
<dbReference type="GO" id="GO:0003977">
    <property type="term" value="F:UDP-N-acetylglucosamine diphosphorylase activity"/>
    <property type="evidence" value="ECO:0007669"/>
    <property type="project" value="UniProtKB-EC"/>
</dbReference>
<protein>
    <submittedName>
        <fullName evidence="9">UDP-N-acetylglucosamine pyrophosphorylase</fullName>
    </submittedName>
</protein>
<reference evidence="9" key="1">
    <citation type="journal article" date="2020" name="mSystems">
        <title>Genome- and Community-Level Interaction Insights into Carbon Utilization and Element Cycling Functions of Hydrothermarchaeota in Hydrothermal Sediment.</title>
        <authorList>
            <person name="Zhou Z."/>
            <person name="Liu Y."/>
            <person name="Xu W."/>
            <person name="Pan J."/>
            <person name="Luo Z.H."/>
            <person name="Li M."/>
        </authorList>
    </citation>
    <scope>NUCLEOTIDE SEQUENCE [LARGE SCALE GENOMIC DNA]</scope>
    <source>
        <strain evidence="9">SpSt-1181</strain>
    </source>
</reference>
<comment type="catalytic activity">
    <reaction evidence="5">
        <text>N-acetyl-alpha-D-glucosamine 1-phosphate + UTP + H(+) = UDP-N-acetyl-alpha-D-glucosamine + diphosphate</text>
        <dbReference type="Rhea" id="RHEA:13509"/>
        <dbReference type="ChEBI" id="CHEBI:15378"/>
        <dbReference type="ChEBI" id="CHEBI:33019"/>
        <dbReference type="ChEBI" id="CHEBI:46398"/>
        <dbReference type="ChEBI" id="CHEBI:57705"/>
        <dbReference type="ChEBI" id="CHEBI:57776"/>
        <dbReference type="EC" id="2.7.7.23"/>
    </reaction>
</comment>
<feature type="domain" description="Nucleotidyl transferase" evidence="8">
    <location>
        <begin position="5"/>
        <end position="216"/>
    </location>
</feature>
<dbReference type="InterPro" id="IPR005835">
    <property type="entry name" value="NTP_transferase_dom"/>
</dbReference>
<evidence type="ECO:0000256" key="4">
    <source>
        <dbReference type="ARBA" id="ARBA00048247"/>
    </source>
</evidence>
<organism evidence="9">
    <name type="scientific">Prosthecochloris aestuarii</name>
    <dbReference type="NCBI Taxonomy" id="1102"/>
    <lineage>
        <taxon>Bacteria</taxon>
        <taxon>Pseudomonadati</taxon>
        <taxon>Chlorobiota</taxon>
        <taxon>Chlorobiia</taxon>
        <taxon>Chlorobiales</taxon>
        <taxon>Chlorobiaceae</taxon>
        <taxon>Prosthecochloris</taxon>
    </lineage>
</organism>